<organism evidence="1 2">
    <name type="scientific">Apatococcus lobatus</name>
    <dbReference type="NCBI Taxonomy" id="904363"/>
    <lineage>
        <taxon>Eukaryota</taxon>
        <taxon>Viridiplantae</taxon>
        <taxon>Chlorophyta</taxon>
        <taxon>core chlorophytes</taxon>
        <taxon>Trebouxiophyceae</taxon>
        <taxon>Chlorellales</taxon>
        <taxon>Chlorellaceae</taxon>
        <taxon>Apatococcus</taxon>
    </lineage>
</organism>
<reference evidence="1 2" key="1">
    <citation type="journal article" date="2024" name="Nat. Commun.">
        <title>Phylogenomics reveals the evolutionary origins of lichenization in chlorophyte algae.</title>
        <authorList>
            <person name="Puginier C."/>
            <person name="Libourel C."/>
            <person name="Otte J."/>
            <person name="Skaloud P."/>
            <person name="Haon M."/>
            <person name="Grisel S."/>
            <person name="Petersen M."/>
            <person name="Berrin J.G."/>
            <person name="Delaux P.M."/>
            <person name="Dal Grande F."/>
            <person name="Keller J."/>
        </authorList>
    </citation>
    <scope>NUCLEOTIDE SEQUENCE [LARGE SCALE GENOMIC DNA]</scope>
    <source>
        <strain evidence="1 2">SAG 2145</strain>
    </source>
</reference>
<dbReference type="EMBL" id="JALJOS010000029">
    <property type="protein sequence ID" value="KAK9822926.1"/>
    <property type="molecule type" value="Genomic_DNA"/>
</dbReference>
<proteinExistence type="predicted"/>
<accession>A0AAW1QN46</accession>
<evidence type="ECO:0000313" key="1">
    <source>
        <dbReference type="EMBL" id="KAK9822926.1"/>
    </source>
</evidence>
<evidence type="ECO:0000313" key="2">
    <source>
        <dbReference type="Proteomes" id="UP001438707"/>
    </source>
</evidence>
<evidence type="ECO:0008006" key="3">
    <source>
        <dbReference type="Google" id="ProtNLM"/>
    </source>
</evidence>
<comment type="caution">
    <text evidence="1">The sequence shown here is derived from an EMBL/GenBank/DDBJ whole genome shotgun (WGS) entry which is preliminary data.</text>
</comment>
<keyword evidence="2" id="KW-1185">Reference proteome</keyword>
<dbReference type="AlphaFoldDB" id="A0AAW1QN46"/>
<protein>
    <recommendedName>
        <fullName evidence="3">Ankyrin repeat protein</fullName>
    </recommendedName>
</protein>
<dbReference type="Proteomes" id="UP001438707">
    <property type="component" value="Unassembled WGS sequence"/>
</dbReference>
<gene>
    <name evidence="1" type="ORF">WJX74_005235</name>
</gene>
<name>A0AAW1QN46_9CHLO</name>
<sequence>MTGAMAAESLQMRNLPQLLWLEQQTPLKLEWNPGLHAAACKAAGEGNIAVLHTLLTHSGFHHWDGADSREAHYCIRTECRGSLPCDQCKLVLDFCLKTLRV</sequence>